<accession>A0ACC2S2S0</accession>
<keyword evidence="2" id="KW-1185">Reference proteome</keyword>
<reference evidence="1" key="1">
    <citation type="submission" date="2022-04" db="EMBL/GenBank/DDBJ databases">
        <title>Genome of the entomopathogenic fungus Entomophthora muscae.</title>
        <authorList>
            <person name="Elya C."/>
            <person name="Lovett B.R."/>
            <person name="Lee E."/>
            <person name="Macias A.M."/>
            <person name="Hajek A.E."/>
            <person name="De Bivort B.L."/>
            <person name="Kasson M.T."/>
            <person name="De Fine Licht H.H."/>
            <person name="Stajich J.E."/>
        </authorList>
    </citation>
    <scope>NUCLEOTIDE SEQUENCE</scope>
    <source>
        <strain evidence="1">Berkeley</strain>
    </source>
</reference>
<evidence type="ECO:0000313" key="1">
    <source>
        <dbReference type="EMBL" id="KAJ9056677.1"/>
    </source>
</evidence>
<comment type="caution">
    <text evidence="1">The sequence shown here is derived from an EMBL/GenBank/DDBJ whole genome shotgun (WGS) entry which is preliminary data.</text>
</comment>
<gene>
    <name evidence="1" type="ORF">DSO57_1030459</name>
</gene>
<sequence>MDSFSVTSFNQQMDMGHRSTGQPPESNASTQLIHSLSQATAQYARDELELTEMGNRFSKARVVNLSMGIWEKIKASSNIKYVKLNPTSLFPDNAKTRALLKEVLNSMPSVELCCDIIHSVENIWALRLRFTILQLNLTYLGPDDQIKLLNNISTGIRELRLILHEPNQKVLDTISTRFRILDALTINYKQKNQLTRPFPTIGSLKTMQITSEVPGDAMVFAPAKPFRDTRALWFSGIEFEAGLEGSIQPMAPLARELVLVNTSITKTVLQAHFNNITKLSIHLREGHWHEWAVARDLTKLRQLFIELPDADHNFSTSRFNYPQVTHLTIGNINTIDIPFWRWLAQGFPATTHLSLETNSQFPDQYDEIIPFRMGLPNLLYLESEIDLSPETYTDFIDFSPNIKELSIPAGLFKVHANPNQAPRYQL</sequence>
<evidence type="ECO:0000313" key="2">
    <source>
        <dbReference type="Proteomes" id="UP001165960"/>
    </source>
</evidence>
<organism evidence="1 2">
    <name type="scientific">Entomophthora muscae</name>
    <dbReference type="NCBI Taxonomy" id="34485"/>
    <lineage>
        <taxon>Eukaryota</taxon>
        <taxon>Fungi</taxon>
        <taxon>Fungi incertae sedis</taxon>
        <taxon>Zoopagomycota</taxon>
        <taxon>Entomophthoromycotina</taxon>
        <taxon>Entomophthoromycetes</taxon>
        <taxon>Entomophthorales</taxon>
        <taxon>Entomophthoraceae</taxon>
        <taxon>Entomophthora</taxon>
    </lineage>
</organism>
<protein>
    <submittedName>
        <fullName evidence="1">Uncharacterized protein</fullName>
    </submittedName>
</protein>
<name>A0ACC2S2S0_9FUNG</name>
<proteinExistence type="predicted"/>
<dbReference type="EMBL" id="QTSX02005889">
    <property type="protein sequence ID" value="KAJ9056677.1"/>
    <property type="molecule type" value="Genomic_DNA"/>
</dbReference>
<dbReference type="Proteomes" id="UP001165960">
    <property type="component" value="Unassembled WGS sequence"/>
</dbReference>